<dbReference type="Proteomes" id="UP001457282">
    <property type="component" value="Unassembled WGS sequence"/>
</dbReference>
<protein>
    <submittedName>
        <fullName evidence="2">Uncharacterized protein</fullName>
    </submittedName>
</protein>
<proteinExistence type="predicted"/>
<comment type="caution">
    <text evidence="2">The sequence shown here is derived from an EMBL/GenBank/DDBJ whole genome shotgun (WGS) entry which is preliminary data.</text>
</comment>
<feature type="transmembrane region" description="Helical" evidence="1">
    <location>
        <begin position="52"/>
        <end position="77"/>
    </location>
</feature>
<name>A0AAW1XT33_RUBAR</name>
<dbReference type="AlphaFoldDB" id="A0AAW1XT33"/>
<gene>
    <name evidence="2" type="ORF">M0R45_016253</name>
</gene>
<reference evidence="2 3" key="1">
    <citation type="journal article" date="2023" name="G3 (Bethesda)">
        <title>A chromosome-length genome assembly and annotation of blackberry (Rubus argutus, cv. 'Hillquist').</title>
        <authorList>
            <person name="Bruna T."/>
            <person name="Aryal R."/>
            <person name="Dudchenko O."/>
            <person name="Sargent D.J."/>
            <person name="Mead D."/>
            <person name="Buti M."/>
            <person name="Cavallini A."/>
            <person name="Hytonen T."/>
            <person name="Andres J."/>
            <person name="Pham M."/>
            <person name="Weisz D."/>
            <person name="Mascagni F."/>
            <person name="Usai G."/>
            <person name="Natali L."/>
            <person name="Bassil N."/>
            <person name="Fernandez G.E."/>
            <person name="Lomsadze A."/>
            <person name="Armour M."/>
            <person name="Olukolu B."/>
            <person name="Poorten T."/>
            <person name="Britton C."/>
            <person name="Davik J."/>
            <person name="Ashrafi H."/>
            <person name="Aiden E.L."/>
            <person name="Borodovsky M."/>
            <person name="Worthington M."/>
        </authorList>
    </citation>
    <scope>NUCLEOTIDE SEQUENCE [LARGE SCALE GENOMIC DNA]</scope>
    <source>
        <strain evidence="2">PI 553951</strain>
    </source>
</reference>
<keyword evidence="3" id="KW-1185">Reference proteome</keyword>
<feature type="transmembrane region" description="Helical" evidence="1">
    <location>
        <begin position="16"/>
        <end position="32"/>
    </location>
</feature>
<dbReference type="EMBL" id="JBEDUW010000003">
    <property type="protein sequence ID" value="KAK9939561.1"/>
    <property type="molecule type" value="Genomic_DNA"/>
</dbReference>
<keyword evidence="1" id="KW-1133">Transmembrane helix</keyword>
<organism evidence="2 3">
    <name type="scientific">Rubus argutus</name>
    <name type="common">Southern blackberry</name>
    <dbReference type="NCBI Taxonomy" id="59490"/>
    <lineage>
        <taxon>Eukaryota</taxon>
        <taxon>Viridiplantae</taxon>
        <taxon>Streptophyta</taxon>
        <taxon>Embryophyta</taxon>
        <taxon>Tracheophyta</taxon>
        <taxon>Spermatophyta</taxon>
        <taxon>Magnoliopsida</taxon>
        <taxon>eudicotyledons</taxon>
        <taxon>Gunneridae</taxon>
        <taxon>Pentapetalae</taxon>
        <taxon>rosids</taxon>
        <taxon>fabids</taxon>
        <taxon>Rosales</taxon>
        <taxon>Rosaceae</taxon>
        <taxon>Rosoideae</taxon>
        <taxon>Rosoideae incertae sedis</taxon>
        <taxon>Rubus</taxon>
    </lineage>
</organism>
<keyword evidence="1" id="KW-0812">Transmembrane</keyword>
<evidence type="ECO:0000313" key="3">
    <source>
        <dbReference type="Proteomes" id="UP001457282"/>
    </source>
</evidence>
<accession>A0AAW1XT33</accession>
<evidence type="ECO:0000313" key="2">
    <source>
        <dbReference type="EMBL" id="KAK9939561.1"/>
    </source>
</evidence>
<evidence type="ECO:0000256" key="1">
    <source>
        <dbReference type="SAM" id="Phobius"/>
    </source>
</evidence>
<sequence length="87" mass="9840">MSLCPGPSSPALRSRYFFWWLFLIVGCRGYNYREVWDPELRDFALARSGAEVAVVSLVVVSLWLCCAGLVLHGVFLPQIRSVMVVMM</sequence>
<keyword evidence="1" id="KW-0472">Membrane</keyword>